<evidence type="ECO:0000256" key="5">
    <source>
        <dbReference type="ARBA" id="ARBA00023136"/>
    </source>
</evidence>
<evidence type="ECO:0000313" key="8">
    <source>
        <dbReference type="Proteomes" id="UP001597474"/>
    </source>
</evidence>
<gene>
    <name evidence="7" type="ORF">ACFSUD_10665</name>
</gene>
<feature type="transmembrane region" description="Helical" evidence="6">
    <location>
        <begin position="193"/>
        <end position="212"/>
    </location>
</feature>
<dbReference type="EMBL" id="JBHUMP010000008">
    <property type="protein sequence ID" value="MFD2740033.1"/>
    <property type="molecule type" value="Genomic_DNA"/>
</dbReference>
<dbReference type="Proteomes" id="UP001597474">
    <property type="component" value="Unassembled WGS sequence"/>
</dbReference>
<accession>A0ABW5U3V5</accession>
<keyword evidence="5 6" id="KW-0472">Membrane</keyword>
<comment type="subcellular location">
    <subcellularLocation>
        <location evidence="1">Cell membrane</location>
        <topology evidence="1">Multi-pass membrane protein</topology>
    </subcellularLocation>
</comment>
<name>A0ABW5U3V5_9RHOB</name>
<evidence type="ECO:0000256" key="6">
    <source>
        <dbReference type="SAM" id="Phobius"/>
    </source>
</evidence>
<feature type="transmembrane region" description="Helical" evidence="6">
    <location>
        <begin position="54"/>
        <end position="73"/>
    </location>
</feature>
<proteinExistence type="predicted"/>
<evidence type="ECO:0000256" key="4">
    <source>
        <dbReference type="ARBA" id="ARBA00022989"/>
    </source>
</evidence>
<organism evidence="7 8">
    <name type="scientific">Sulfitobacter aestuarii</name>
    <dbReference type="NCBI Taxonomy" id="2161676"/>
    <lineage>
        <taxon>Bacteria</taxon>
        <taxon>Pseudomonadati</taxon>
        <taxon>Pseudomonadota</taxon>
        <taxon>Alphaproteobacteria</taxon>
        <taxon>Rhodobacterales</taxon>
        <taxon>Roseobacteraceae</taxon>
        <taxon>Sulfitobacter</taxon>
    </lineage>
</organism>
<feature type="transmembrane region" description="Helical" evidence="6">
    <location>
        <begin position="80"/>
        <end position="100"/>
    </location>
</feature>
<evidence type="ECO:0000313" key="7">
    <source>
        <dbReference type="EMBL" id="MFD2740033.1"/>
    </source>
</evidence>
<dbReference type="PANTHER" id="PTHR30086">
    <property type="entry name" value="ARGININE EXPORTER PROTEIN ARGO"/>
    <property type="match status" value="1"/>
</dbReference>
<dbReference type="InterPro" id="IPR001123">
    <property type="entry name" value="LeuE-type"/>
</dbReference>
<comment type="caution">
    <text evidence="7">The sequence shown here is derived from an EMBL/GenBank/DDBJ whole genome shotgun (WGS) entry which is preliminary data.</text>
</comment>
<keyword evidence="4 6" id="KW-1133">Transmembrane helix</keyword>
<protein>
    <submittedName>
        <fullName evidence="7">LysE family transporter</fullName>
    </submittedName>
</protein>
<dbReference type="RefSeq" id="WP_386374207.1">
    <property type="nucleotide sequence ID" value="NZ_JBHUMP010000008.1"/>
</dbReference>
<reference evidence="8" key="1">
    <citation type="journal article" date="2019" name="Int. J. Syst. Evol. Microbiol.">
        <title>The Global Catalogue of Microorganisms (GCM) 10K type strain sequencing project: providing services to taxonomists for standard genome sequencing and annotation.</title>
        <authorList>
            <consortium name="The Broad Institute Genomics Platform"/>
            <consortium name="The Broad Institute Genome Sequencing Center for Infectious Disease"/>
            <person name="Wu L."/>
            <person name="Ma J."/>
        </authorList>
    </citation>
    <scope>NUCLEOTIDE SEQUENCE [LARGE SCALE GENOMIC DNA]</scope>
    <source>
        <strain evidence="8">TISTR 2562</strain>
    </source>
</reference>
<sequence>MDKKDTGRYAIPMTVIALPLLLLAWGLAGGSPGPATLAISGAAMRHGRHAGLATGFGVWCGSAAWGVAAALGISALMLSYAWLAEALRIAGALYLIWLGYKSLKGAVRPSPRVETAPPAHRAFLRGLFIHLTNPKAILAWGAVYAVALSPGASWAAVWGLFAALSSVSFVVFLGYGALFAADPIRHFYARAGRWIEGAFGVLFGAAGLRLLAARA</sequence>
<feature type="transmembrane region" description="Helical" evidence="6">
    <location>
        <begin position="156"/>
        <end position="181"/>
    </location>
</feature>
<evidence type="ECO:0000256" key="1">
    <source>
        <dbReference type="ARBA" id="ARBA00004651"/>
    </source>
</evidence>
<dbReference type="Pfam" id="PF01810">
    <property type="entry name" value="LysE"/>
    <property type="match status" value="1"/>
</dbReference>
<keyword evidence="2" id="KW-1003">Cell membrane</keyword>
<keyword evidence="8" id="KW-1185">Reference proteome</keyword>
<keyword evidence="3 6" id="KW-0812">Transmembrane</keyword>
<evidence type="ECO:0000256" key="2">
    <source>
        <dbReference type="ARBA" id="ARBA00022475"/>
    </source>
</evidence>
<dbReference type="PANTHER" id="PTHR30086:SF19">
    <property type="entry name" value="THREONINE EFFLUX PROTEIN"/>
    <property type="match status" value="1"/>
</dbReference>
<evidence type="ECO:0000256" key="3">
    <source>
        <dbReference type="ARBA" id="ARBA00022692"/>
    </source>
</evidence>